<dbReference type="Proteomes" id="UP000183832">
    <property type="component" value="Unassembled WGS sequence"/>
</dbReference>
<sequence>MSTVFPPENNISLLLENELQIQPKGIIFYYLLLNLNTAEYFDIKRYFNLELDSPCLNHPTLYFDTLKTKKRFAVNLQINKREIRKHFCHQNSQMGIPLYNDDNK</sequence>
<evidence type="ECO:0000313" key="2">
    <source>
        <dbReference type="Proteomes" id="UP000183832"/>
    </source>
</evidence>
<gene>
    <name evidence="1" type="ORF">CLUMA_CG000597</name>
</gene>
<proteinExistence type="predicted"/>
<reference evidence="1 2" key="1">
    <citation type="submission" date="2015-04" db="EMBL/GenBank/DDBJ databases">
        <authorList>
            <person name="Syromyatnikov M.Y."/>
            <person name="Popov V.N."/>
        </authorList>
    </citation>
    <scope>NUCLEOTIDE SEQUENCE [LARGE SCALE GENOMIC DNA]</scope>
</reference>
<accession>A0A1J1HFH2</accession>
<name>A0A1J1HFH2_9DIPT</name>
<dbReference type="EMBL" id="CVRI01000002">
    <property type="protein sequence ID" value="CRK86765.1"/>
    <property type="molecule type" value="Genomic_DNA"/>
</dbReference>
<organism evidence="1 2">
    <name type="scientific">Clunio marinus</name>
    <dbReference type="NCBI Taxonomy" id="568069"/>
    <lineage>
        <taxon>Eukaryota</taxon>
        <taxon>Metazoa</taxon>
        <taxon>Ecdysozoa</taxon>
        <taxon>Arthropoda</taxon>
        <taxon>Hexapoda</taxon>
        <taxon>Insecta</taxon>
        <taxon>Pterygota</taxon>
        <taxon>Neoptera</taxon>
        <taxon>Endopterygota</taxon>
        <taxon>Diptera</taxon>
        <taxon>Nematocera</taxon>
        <taxon>Chironomoidea</taxon>
        <taxon>Chironomidae</taxon>
        <taxon>Clunio</taxon>
    </lineage>
</organism>
<keyword evidence="2" id="KW-1185">Reference proteome</keyword>
<evidence type="ECO:0000313" key="1">
    <source>
        <dbReference type="EMBL" id="CRK86765.1"/>
    </source>
</evidence>
<protein>
    <submittedName>
        <fullName evidence="1">CLUMA_CG000597, isoform A</fullName>
    </submittedName>
</protein>
<dbReference type="AlphaFoldDB" id="A0A1J1HFH2"/>